<feature type="modified residue" description="4-aspartylphosphate" evidence="9">
    <location>
        <position position="465"/>
    </location>
</feature>
<dbReference type="PANTHER" id="PTHR43547:SF2">
    <property type="entry name" value="HYBRID SIGNAL TRANSDUCTION HISTIDINE KINASE C"/>
    <property type="match status" value="1"/>
</dbReference>
<evidence type="ECO:0000256" key="10">
    <source>
        <dbReference type="SAM" id="Coils"/>
    </source>
</evidence>
<comment type="caution">
    <text evidence="13">The sequence shown here is derived from an EMBL/GenBank/DDBJ whole genome shotgun (WGS) entry which is preliminary data.</text>
</comment>
<dbReference type="CDD" id="cd17580">
    <property type="entry name" value="REC_2_DhkD-like"/>
    <property type="match status" value="1"/>
</dbReference>
<evidence type="ECO:0000256" key="2">
    <source>
        <dbReference type="ARBA" id="ARBA00004429"/>
    </source>
</evidence>
<comment type="subcellular location">
    <subcellularLocation>
        <location evidence="2">Cell inner membrane</location>
        <topology evidence="2">Multi-pass membrane protein</topology>
    </subcellularLocation>
</comment>
<evidence type="ECO:0000256" key="4">
    <source>
        <dbReference type="ARBA" id="ARBA00022553"/>
    </source>
</evidence>
<feature type="domain" description="Response regulatory" evidence="12">
    <location>
        <begin position="416"/>
        <end position="532"/>
    </location>
</feature>
<evidence type="ECO:0000256" key="3">
    <source>
        <dbReference type="ARBA" id="ARBA00012438"/>
    </source>
</evidence>
<evidence type="ECO:0000259" key="12">
    <source>
        <dbReference type="PROSITE" id="PS50110"/>
    </source>
</evidence>
<feature type="domain" description="Histidine kinase" evidence="11">
    <location>
        <begin position="175"/>
        <end position="393"/>
    </location>
</feature>
<evidence type="ECO:0000256" key="5">
    <source>
        <dbReference type="ARBA" id="ARBA00022679"/>
    </source>
</evidence>
<evidence type="ECO:0000256" key="8">
    <source>
        <dbReference type="ARBA" id="ARBA00023136"/>
    </source>
</evidence>
<dbReference type="InterPro" id="IPR036890">
    <property type="entry name" value="HATPase_C_sf"/>
</dbReference>
<comment type="catalytic activity">
    <reaction evidence="1">
        <text>ATP + protein L-histidine = ADP + protein N-phospho-L-histidine.</text>
        <dbReference type="EC" id="2.7.13.3"/>
    </reaction>
</comment>
<dbReference type="InterPro" id="IPR003661">
    <property type="entry name" value="HisK_dim/P_dom"/>
</dbReference>
<evidence type="ECO:0000256" key="7">
    <source>
        <dbReference type="ARBA" id="ARBA00023012"/>
    </source>
</evidence>
<dbReference type="SMART" id="SM00448">
    <property type="entry name" value="REC"/>
    <property type="match status" value="1"/>
</dbReference>
<keyword evidence="5" id="KW-0808">Transferase</keyword>
<keyword evidence="10" id="KW-0175">Coiled coil</keyword>
<dbReference type="AlphaFoldDB" id="A0A2P7NQX1"/>
<proteinExistence type="predicted"/>
<evidence type="ECO:0000256" key="9">
    <source>
        <dbReference type="PROSITE-ProRule" id="PRU00169"/>
    </source>
</evidence>
<dbReference type="Pfam" id="PF00512">
    <property type="entry name" value="HisKA"/>
    <property type="match status" value="1"/>
</dbReference>
<dbReference type="InterPro" id="IPR005467">
    <property type="entry name" value="His_kinase_dom"/>
</dbReference>
<dbReference type="GO" id="GO:0005886">
    <property type="term" value="C:plasma membrane"/>
    <property type="evidence" value="ECO:0007669"/>
    <property type="project" value="UniProtKB-SubCell"/>
</dbReference>
<organism evidence="13 14">
    <name type="scientific">Nitrosomonas supralitoralis</name>
    <dbReference type="NCBI Taxonomy" id="2116706"/>
    <lineage>
        <taxon>Bacteria</taxon>
        <taxon>Pseudomonadati</taxon>
        <taxon>Pseudomonadota</taxon>
        <taxon>Betaproteobacteria</taxon>
        <taxon>Nitrosomonadales</taxon>
        <taxon>Nitrosomonadaceae</taxon>
        <taxon>Nitrosomonas</taxon>
    </lineage>
</organism>
<dbReference type="Pfam" id="PF00072">
    <property type="entry name" value="Response_reg"/>
    <property type="match status" value="1"/>
</dbReference>
<dbReference type="SMART" id="SM00388">
    <property type="entry name" value="HisKA"/>
    <property type="match status" value="1"/>
</dbReference>
<dbReference type="Gene3D" id="3.30.565.10">
    <property type="entry name" value="Histidine kinase-like ATPase, C-terminal domain"/>
    <property type="match status" value="1"/>
</dbReference>
<evidence type="ECO:0000313" key="14">
    <source>
        <dbReference type="Proteomes" id="UP000241912"/>
    </source>
</evidence>
<accession>A0A2P7NQX1</accession>
<dbReference type="GO" id="GO:0000155">
    <property type="term" value="F:phosphorelay sensor kinase activity"/>
    <property type="evidence" value="ECO:0007669"/>
    <property type="project" value="InterPro"/>
</dbReference>
<dbReference type="InterPro" id="IPR004358">
    <property type="entry name" value="Sig_transdc_His_kin-like_C"/>
</dbReference>
<keyword evidence="8" id="KW-0472">Membrane</keyword>
<dbReference type="SMART" id="SM00387">
    <property type="entry name" value="HATPase_c"/>
    <property type="match status" value="1"/>
</dbReference>
<gene>
    <name evidence="13" type="ORF">C7H79_16680</name>
</gene>
<dbReference type="Gene3D" id="1.10.287.130">
    <property type="match status" value="1"/>
</dbReference>
<keyword evidence="7" id="KW-0902">Two-component regulatory system</keyword>
<evidence type="ECO:0000259" key="11">
    <source>
        <dbReference type="PROSITE" id="PS50109"/>
    </source>
</evidence>
<dbReference type="InterPro" id="IPR036097">
    <property type="entry name" value="HisK_dim/P_sf"/>
</dbReference>
<dbReference type="InterPro" id="IPR003594">
    <property type="entry name" value="HATPase_dom"/>
</dbReference>
<dbReference type="CDD" id="cd00082">
    <property type="entry name" value="HisKA"/>
    <property type="match status" value="1"/>
</dbReference>
<feature type="coiled-coil region" evidence="10">
    <location>
        <begin position="127"/>
        <end position="175"/>
    </location>
</feature>
<dbReference type="Proteomes" id="UP000241912">
    <property type="component" value="Unassembled WGS sequence"/>
</dbReference>
<dbReference type="PROSITE" id="PS50110">
    <property type="entry name" value="RESPONSE_REGULATORY"/>
    <property type="match status" value="1"/>
</dbReference>
<dbReference type="Gene3D" id="3.40.50.2300">
    <property type="match status" value="1"/>
</dbReference>
<dbReference type="PANTHER" id="PTHR43547">
    <property type="entry name" value="TWO-COMPONENT HISTIDINE KINASE"/>
    <property type="match status" value="1"/>
</dbReference>
<dbReference type="SUPFAM" id="SSF47384">
    <property type="entry name" value="Homodimeric domain of signal transducing histidine kinase"/>
    <property type="match status" value="1"/>
</dbReference>
<dbReference type="InterPro" id="IPR001789">
    <property type="entry name" value="Sig_transdc_resp-reg_receiver"/>
</dbReference>
<dbReference type="Pfam" id="PF02518">
    <property type="entry name" value="HATPase_c"/>
    <property type="match status" value="1"/>
</dbReference>
<keyword evidence="6 13" id="KW-0418">Kinase</keyword>
<dbReference type="PROSITE" id="PS50109">
    <property type="entry name" value="HIS_KIN"/>
    <property type="match status" value="1"/>
</dbReference>
<protein>
    <recommendedName>
        <fullName evidence="3">histidine kinase</fullName>
        <ecNumber evidence="3">2.7.13.3</ecNumber>
    </recommendedName>
</protein>
<keyword evidence="14" id="KW-1185">Reference proteome</keyword>
<dbReference type="EMBL" id="PXXU01000118">
    <property type="protein sequence ID" value="PSJ15865.1"/>
    <property type="molecule type" value="Genomic_DNA"/>
</dbReference>
<keyword evidence="4 9" id="KW-0597">Phosphoprotein</keyword>
<dbReference type="PRINTS" id="PR00344">
    <property type="entry name" value="BCTRLSENSOR"/>
</dbReference>
<evidence type="ECO:0000256" key="6">
    <source>
        <dbReference type="ARBA" id="ARBA00022777"/>
    </source>
</evidence>
<dbReference type="FunFam" id="3.30.565.10:FF:000006">
    <property type="entry name" value="Sensor histidine kinase WalK"/>
    <property type="match status" value="1"/>
</dbReference>
<evidence type="ECO:0000313" key="13">
    <source>
        <dbReference type="EMBL" id="PSJ15865.1"/>
    </source>
</evidence>
<reference evidence="13 14" key="1">
    <citation type="submission" date="2018-03" db="EMBL/GenBank/DDBJ databases">
        <title>Draft genome of Nitrosomonas supralitoralis APG5.</title>
        <authorList>
            <person name="Urakawa H."/>
            <person name="Lopez J.V."/>
        </authorList>
    </citation>
    <scope>NUCLEOTIDE SEQUENCE [LARGE SCALE GENOMIC DNA]</scope>
    <source>
        <strain evidence="13 14">APG5</strain>
    </source>
</reference>
<dbReference type="EC" id="2.7.13.3" evidence="3"/>
<name>A0A2P7NQX1_9PROT</name>
<sequence>MRRNTALELARFLGAMDLTIFIFDDDIQAYLPAPGFPQTLPDSREWKKFLDECKITGQSMAALSYVDFPESVVVMGVWEPQDNILALIGGAPDKDEVEEVRMLLPLLAAGFKGEQMVTNAKAKANIAQELASDAKILAESLDRARRDLGNALTEAKKAEDALKEADRRKDEFLATLAHELRNPLAPISNAIQLLKISGNKLEILENVRDIMERQVQQMVRLVDDLMDVSRITQGKIELRKEQVLLSEVIKNAIEIAEPLIKENQHTLKVNLPAEAIWLDADVTRIAQIFSNLLNNSAKYTECHGIIEISAMPVDGNVYVSIRDNGVGIPAEKLKHIFDMFEQIDSFMERSRGGLGIGLTLVKKLIEMHGGSIKAQSQGLGMGSEFTVCMPVVKIDLIDASQPLIDEQNAEQPQGLRILIVDDNVASAKTMMWMVEMLGHTAEIAHESKSAIELGKHFHPDIILLDIGLPGMNGYEICEIMRKEPCLQKTVFIAQTGWGQKEHLERSKAAGFDYHLVKPVDMMSLKNIISEFNSSGNSACK</sequence>
<evidence type="ECO:0000256" key="1">
    <source>
        <dbReference type="ARBA" id="ARBA00000085"/>
    </source>
</evidence>
<dbReference type="SUPFAM" id="SSF55874">
    <property type="entry name" value="ATPase domain of HSP90 chaperone/DNA topoisomerase II/histidine kinase"/>
    <property type="match status" value="1"/>
</dbReference>
<dbReference type="RefSeq" id="WP_106708365.1">
    <property type="nucleotide sequence ID" value="NZ_PXXU01000118.1"/>
</dbReference>
<dbReference type="FunFam" id="1.10.287.130:FF:000001">
    <property type="entry name" value="Two-component sensor histidine kinase"/>
    <property type="match status" value="1"/>
</dbReference>
<dbReference type="InterPro" id="IPR011006">
    <property type="entry name" value="CheY-like_superfamily"/>
</dbReference>
<dbReference type="SUPFAM" id="SSF52172">
    <property type="entry name" value="CheY-like"/>
    <property type="match status" value="1"/>
</dbReference>